<reference evidence="3" key="1">
    <citation type="submission" date="2019-10" db="EMBL/GenBank/DDBJ databases">
        <title>Streptomyces sp. nov., a novel actinobacterium isolated from alkaline environment.</title>
        <authorList>
            <person name="Golinska P."/>
        </authorList>
    </citation>
    <scope>NUCLEOTIDE SEQUENCE [LARGE SCALE GENOMIC DNA]</scope>
    <source>
        <strain evidence="3">DSM 42108</strain>
    </source>
</reference>
<organism evidence="2 3">
    <name type="scientific">Streptomyces calidiresistens</name>
    <dbReference type="NCBI Taxonomy" id="1485586"/>
    <lineage>
        <taxon>Bacteria</taxon>
        <taxon>Bacillati</taxon>
        <taxon>Actinomycetota</taxon>
        <taxon>Actinomycetes</taxon>
        <taxon>Kitasatosporales</taxon>
        <taxon>Streptomycetaceae</taxon>
        <taxon>Streptomyces</taxon>
    </lineage>
</organism>
<evidence type="ECO:0000313" key="2">
    <source>
        <dbReference type="EMBL" id="MBB0230452.1"/>
    </source>
</evidence>
<dbReference type="Proteomes" id="UP000530234">
    <property type="component" value="Unassembled WGS sequence"/>
</dbReference>
<name>A0A7W3XX61_9ACTN</name>
<sequence>MGVPVRYLFTLEIENLDLRDEAAVERFYEAEAEAYLSARDGRVDVTYVVEAPPGDPCDAVLDATNHLRELLPGVVVTRLALDLVRVTDIAARVDRPRATVRSWTTGTRGPGGFPRPLATLSGGVRVWHWPEVNEWLHVHHPEIADEERGIPLDAVERINHALSSRNASPARDGSPPSRAATSRTPRWRTARKTCIKVRRHPDVSLPDHPYLSRTPQ</sequence>
<protein>
    <recommendedName>
        <fullName evidence="4">DNA-binding protein</fullName>
    </recommendedName>
</protein>
<evidence type="ECO:0000313" key="3">
    <source>
        <dbReference type="Proteomes" id="UP000530234"/>
    </source>
</evidence>
<comment type="caution">
    <text evidence="2">The sequence shown here is derived from an EMBL/GenBank/DDBJ whole genome shotgun (WGS) entry which is preliminary data.</text>
</comment>
<gene>
    <name evidence="2" type="ORF">FOE67_13250</name>
</gene>
<keyword evidence="3" id="KW-1185">Reference proteome</keyword>
<proteinExistence type="predicted"/>
<dbReference type="AlphaFoldDB" id="A0A7W3XX61"/>
<evidence type="ECO:0000256" key="1">
    <source>
        <dbReference type="SAM" id="MobiDB-lite"/>
    </source>
</evidence>
<feature type="region of interest" description="Disordered" evidence="1">
    <location>
        <begin position="162"/>
        <end position="191"/>
    </location>
</feature>
<evidence type="ECO:0008006" key="4">
    <source>
        <dbReference type="Google" id="ProtNLM"/>
    </source>
</evidence>
<accession>A0A7W3XX61</accession>
<dbReference type="EMBL" id="VKHS01000283">
    <property type="protein sequence ID" value="MBB0230452.1"/>
    <property type="molecule type" value="Genomic_DNA"/>
</dbReference>
<dbReference type="RefSeq" id="WP_182663914.1">
    <property type="nucleotide sequence ID" value="NZ_VKHS01000283.1"/>
</dbReference>